<name>A0A553PLJ3_TIGCA</name>
<dbReference type="InterPro" id="IPR010313">
    <property type="entry name" value="Glycine_N-acyltransferase"/>
</dbReference>
<dbReference type="STRING" id="6832.A0A553PLJ3"/>
<gene>
    <name evidence="3" type="ORF">TCAL_13923</name>
</gene>
<dbReference type="InterPro" id="IPR016181">
    <property type="entry name" value="Acyl_CoA_acyltransferase"/>
</dbReference>
<reference evidence="3 4" key="1">
    <citation type="journal article" date="2018" name="Nat. Ecol. Evol.">
        <title>Genomic signatures of mitonuclear coevolution across populations of Tigriopus californicus.</title>
        <authorList>
            <person name="Barreto F.S."/>
            <person name="Watson E.T."/>
            <person name="Lima T.G."/>
            <person name="Willett C.S."/>
            <person name="Edmands S."/>
            <person name="Li W."/>
            <person name="Burton R.S."/>
        </authorList>
    </citation>
    <scope>NUCLEOTIDE SEQUENCE [LARGE SCALE GENOMIC DNA]</scope>
    <source>
        <strain evidence="3 4">San Diego</strain>
    </source>
</reference>
<dbReference type="Gene3D" id="3.40.630.30">
    <property type="match status" value="1"/>
</dbReference>
<dbReference type="InterPro" id="IPR013653">
    <property type="entry name" value="GCN5-like_dom"/>
</dbReference>
<keyword evidence="1" id="KW-0808">Transferase</keyword>
<evidence type="ECO:0000259" key="2">
    <source>
        <dbReference type="PROSITE" id="PS51186"/>
    </source>
</evidence>
<dbReference type="InterPro" id="IPR000182">
    <property type="entry name" value="GNAT_dom"/>
</dbReference>
<keyword evidence="4" id="KW-1185">Reference proteome</keyword>
<dbReference type="PROSITE" id="PS51186">
    <property type="entry name" value="GNAT"/>
    <property type="match status" value="1"/>
</dbReference>
<evidence type="ECO:0000256" key="1">
    <source>
        <dbReference type="RuleBase" id="RU368002"/>
    </source>
</evidence>
<dbReference type="EC" id="2.3.1.-" evidence="1"/>
<sequence>MKQVHDLQALKETLIKELPFSILALESVKHQIKFNFQPPKEFYVSENEGSSYVVIKERFDESLPMFTIFCKESDVSTAEQELQDIIPWDQPWGIGGLPDYLIDTFKAKAQNQGSKELLEVSECWVAILDPETPIPEMDVPSNCKAQHVAPDDVEFMDSLWKFRSSSSLSILRGQTERGLAFGTYVDGQLKSSLVTFNFGPLGALATAETHRKKGLAQMALTYAAKHLRSEGLTPFAFIETYNKPSFRLFMKTGFKHTHNVSWLFWKRPQ</sequence>
<protein>
    <recommendedName>
        <fullName evidence="1">Glycine N-acyltransferase-like protein</fullName>
        <ecNumber evidence="1">2.3.1.-</ecNumber>
    </recommendedName>
</protein>
<proteinExistence type="inferred from homology"/>
<feature type="domain" description="N-acetyltransferase" evidence="2">
    <location>
        <begin position="143"/>
        <end position="269"/>
    </location>
</feature>
<evidence type="ECO:0000313" key="4">
    <source>
        <dbReference type="Proteomes" id="UP000318571"/>
    </source>
</evidence>
<dbReference type="AlphaFoldDB" id="A0A553PLJ3"/>
<dbReference type="OrthoDB" id="61870at2759"/>
<dbReference type="PANTHER" id="PTHR15298:SF1">
    <property type="entry name" value="GLYCINE N-ACYLTRANSFERASE-LIKE PROTEIN"/>
    <property type="match status" value="1"/>
</dbReference>
<accession>A0A553PLJ3</accession>
<dbReference type="GO" id="GO:0047961">
    <property type="term" value="F:glycine N-acyltransferase activity"/>
    <property type="evidence" value="ECO:0007669"/>
    <property type="project" value="InterPro"/>
</dbReference>
<dbReference type="EMBL" id="VCGU01000003">
    <property type="protein sequence ID" value="TRY78554.1"/>
    <property type="molecule type" value="Genomic_DNA"/>
</dbReference>
<dbReference type="SUPFAM" id="SSF55729">
    <property type="entry name" value="Acyl-CoA N-acyltransferases (Nat)"/>
    <property type="match status" value="1"/>
</dbReference>
<keyword evidence="1" id="KW-0012">Acyltransferase</keyword>
<organism evidence="3 4">
    <name type="scientific">Tigriopus californicus</name>
    <name type="common">Marine copepod</name>
    <dbReference type="NCBI Taxonomy" id="6832"/>
    <lineage>
        <taxon>Eukaryota</taxon>
        <taxon>Metazoa</taxon>
        <taxon>Ecdysozoa</taxon>
        <taxon>Arthropoda</taxon>
        <taxon>Crustacea</taxon>
        <taxon>Multicrustacea</taxon>
        <taxon>Hexanauplia</taxon>
        <taxon>Copepoda</taxon>
        <taxon>Harpacticoida</taxon>
        <taxon>Harpacticidae</taxon>
        <taxon>Tigriopus</taxon>
    </lineage>
</organism>
<dbReference type="PANTHER" id="PTHR15298">
    <property type="entry name" value="L-COA N-ACYLTRANSFERASE-RELATED"/>
    <property type="match status" value="1"/>
</dbReference>
<evidence type="ECO:0000313" key="3">
    <source>
        <dbReference type="EMBL" id="TRY78554.1"/>
    </source>
</evidence>
<comment type="similarity">
    <text evidence="1">Belongs to the glycine N-acyltransferase family.</text>
</comment>
<dbReference type="GO" id="GO:0005739">
    <property type="term" value="C:mitochondrion"/>
    <property type="evidence" value="ECO:0007669"/>
    <property type="project" value="InterPro"/>
</dbReference>
<comment type="caution">
    <text evidence="3">The sequence shown here is derived from an EMBL/GenBank/DDBJ whole genome shotgun (WGS) entry which is preliminary data.</text>
</comment>
<dbReference type="Pfam" id="PF08445">
    <property type="entry name" value="FR47"/>
    <property type="match status" value="1"/>
</dbReference>
<dbReference type="OMA" id="HELVAWC"/>
<dbReference type="Proteomes" id="UP000318571">
    <property type="component" value="Chromosome 11"/>
</dbReference>